<proteinExistence type="predicted"/>
<keyword evidence="3" id="KW-1185">Reference proteome</keyword>
<evidence type="ECO:0000313" key="2">
    <source>
        <dbReference type="EMBL" id="RWR14014.1"/>
    </source>
</evidence>
<organism evidence="2 3">
    <name type="scientific">Siminovitchia fortis</name>
    <dbReference type="NCBI Taxonomy" id="254758"/>
    <lineage>
        <taxon>Bacteria</taxon>
        <taxon>Bacillati</taxon>
        <taxon>Bacillota</taxon>
        <taxon>Bacilli</taxon>
        <taxon>Bacillales</taxon>
        <taxon>Bacillaceae</taxon>
        <taxon>Siminovitchia</taxon>
    </lineage>
</organism>
<feature type="transmembrane region" description="Helical" evidence="1">
    <location>
        <begin position="6"/>
        <end position="25"/>
    </location>
</feature>
<comment type="caution">
    <text evidence="2">The sequence shown here is derived from an EMBL/GenBank/DDBJ whole genome shotgun (WGS) entry which is preliminary data.</text>
</comment>
<name>A0A443J0N6_9BACI</name>
<keyword evidence="1" id="KW-0472">Membrane</keyword>
<evidence type="ECO:0000256" key="1">
    <source>
        <dbReference type="SAM" id="Phobius"/>
    </source>
</evidence>
<dbReference type="OrthoDB" id="2842789at2"/>
<accession>A0A443J0N6</accession>
<dbReference type="Proteomes" id="UP000273811">
    <property type="component" value="Unassembled WGS sequence"/>
</dbReference>
<dbReference type="EMBL" id="QYTU02000004">
    <property type="protein sequence ID" value="RWR14014.1"/>
    <property type="molecule type" value="Genomic_DNA"/>
</dbReference>
<reference evidence="2" key="1">
    <citation type="submission" date="2018-12" db="EMBL/GenBank/DDBJ databases">
        <authorList>
            <person name="Sun L."/>
            <person name="Chen Z."/>
        </authorList>
    </citation>
    <scope>NUCLEOTIDE SEQUENCE [LARGE SCALE GENOMIC DNA]</scope>
    <source>
        <strain evidence="2">DSM 16012</strain>
    </source>
</reference>
<sequence length="235" mass="26951">MMGLTSLLMLIGIAGLLIWGIKGMQQNTVKNKRVTKMLLLGYGILLAASIFVFEALPVNKKEPDFNASSDDQLDKEMNRLDEAIFDGRTDDIDSSLILNEWKWRYNGKELFLQDQDWFDGTVVVERKADNDGIIEGTYYASSVIGGVDLTDEYRSRQVELVDDTLHLKGKWEEKKLKFAVFEKEFVITQFTGERKGAHDFGGFREISYLYLKVPKDLKLTPQNEDLYIHYVGEDD</sequence>
<keyword evidence="1" id="KW-0812">Transmembrane</keyword>
<dbReference type="AlphaFoldDB" id="A0A443J0N6"/>
<gene>
    <name evidence="2" type="ORF">D4N35_003730</name>
</gene>
<protein>
    <submittedName>
        <fullName evidence="2">Uncharacterized protein</fullName>
    </submittedName>
</protein>
<keyword evidence="1" id="KW-1133">Transmembrane helix</keyword>
<evidence type="ECO:0000313" key="3">
    <source>
        <dbReference type="Proteomes" id="UP000273811"/>
    </source>
</evidence>
<dbReference type="RefSeq" id="WP_120070175.1">
    <property type="nucleotide sequence ID" value="NZ_CP126113.1"/>
</dbReference>
<feature type="transmembrane region" description="Helical" evidence="1">
    <location>
        <begin position="37"/>
        <end position="56"/>
    </location>
</feature>